<proteinExistence type="predicted"/>
<keyword evidence="2" id="KW-0378">Hydrolase</keyword>
<dbReference type="AlphaFoldDB" id="A0A839N7D4"/>
<comment type="caution">
    <text evidence="7">The sequence shown here is derived from an EMBL/GenBank/DDBJ whole genome shotgun (WGS) entry which is preliminary data.</text>
</comment>
<dbReference type="RefSeq" id="WP_246336149.1">
    <property type="nucleotide sequence ID" value="NZ_JACHVQ010000001.1"/>
</dbReference>
<dbReference type="SUPFAM" id="SSF52540">
    <property type="entry name" value="P-loop containing nucleoside triphosphate hydrolases"/>
    <property type="match status" value="1"/>
</dbReference>
<evidence type="ECO:0000313" key="8">
    <source>
        <dbReference type="Proteomes" id="UP000559182"/>
    </source>
</evidence>
<dbReference type="Gene3D" id="3.40.50.300">
    <property type="entry name" value="P-loop containing nucleotide triphosphate hydrolases"/>
    <property type="match status" value="1"/>
</dbReference>
<dbReference type="GO" id="GO:0005524">
    <property type="term" value="F:ATP binding"/>
    <property type="evidence" value="ECO:0007669"/>
    <property type="project" value="UniProtKB-KW"/>
</dbReference>
<keyword evidence="4" id="KW-0067">ATP-binding</keyword>
<dbReference type="InterPro" id="IPR014016">
    <property type="entry name" value="UvrD-like_ATP-bd"/>
</dbReference>
<evidence type="ECO:0000256" key="4">
    <source>
        <dbReference type="ARBA" id="ARBA00022840"/>
    </source>
</evidence>
<name>A0A839N7D4_9MICO</name>
<reference evidence="7 8" key="1">
    <citation type="submission" date="2020-08" db="EMBL/GenBank/DDBJ databases">
        <title>Sequencing the genomes of 1000 actinobacteria strains.</title>
        <authorList>
            <person name="Klenk H.-P."/>
        </authorList>
    </citation>
    <scope>NUCLEOTIDE SEQUENCE [LARGE SCALE GENOMIC DNA]</scope>
    <source>
        <strain evidence="7 8">DSM 105369</strain>
    </source>
</reference>
<feature type="compositionally biased region" description="Polar residues" evidence="5">
    <location>
        <begin position="492"/>
        <end position="504"/>
    </location>
</feature>
<dbReference type="GO" id="GO:0016787">
    <property type="term" value="F:hydrolase activity"/>
    <property type="evidence" value="ECO:0007669"/>
    <property type="project" value="UniProtKB-KW"/>
</dbReference>
<keyword evidence="3" id="KW-0347">Helicase</keyword>
<feature type="domain" description="UvrD-like helicase ATP-binding" evidence="6">
    <location>
        <begin position="279"/>
        <end position="390"/>
    </location>
</feature>
<dbReference type="EMBL" id="JACHVQ010000001">
    <property type="protein sequence ID" value="MBB2890651.1"/>
    <property type="molecule type" value="Genomic_DNA"/>
</dbReference>
<sequence>MPILILNKVKDGLDASMKKKAFAFLEKLQLDDKLPGLHIEPIKGSVDPRVRTGRVHDGYRCVMFKIDGASEPVYVLHGIWPHDEANKIAESVRLSMNPINGMPEIERVLDSYVAAAASATPEVLPAPEPVPIAAPAPAVEAAPSEDAVETPSPKTKAPTWPTDASAEAFHEELGINRELAQQALDAPTEEDLLTIVADARVEWQGEALLELATGTSVADVRTAYGLDKAIDLGHGSEDEKFLKSLEHPFVQASFHLIDDSEELRRIIEGGDLVAWRLFLHPEQRKYVDNDYHGPFRLSGGAGTGKTVVALHRAARLAGERTEARVLLTTFTRNLADDLASNIRALDESTTLQTHLESPGIHVRGLDQVVRSVLQTAGTDIDAAVAEVLGDSRSGVTSATPQDAWKEAIDDADADLPPEVATPAFFAAEYGLVVLPARITTETAYIRVRRKGRGVALDRTKRQQVWQVIERYRAIGRPMTAPTGRRRRRSPQPGWSSTSARSSIT</sequence>
<feature type="region of interest" description="Disordered" evidence="5">
    <location>
        <begin position="476"/>
        <end position="504"/>
    </location>
</feature>
<evidence type="ECO:0000313" key="7">
    <source>
        <dbReference type="EMBL" id="MBB2890651.1"/>
    </source>
</evidence>
<evidence type="ECO:0000256" key="5">
    <source>
        <dbReference type="SAM" id="MobiDB-lite"/>
    </source>
</evidence>
<dbReference type="Pfam" id="PF00580">
    <property type="entry name" value="UvrD-helicase"/>
    <property type="match status" value="1"/>
</dbReference>
<evidence type="ECO:0000256" key="1">
    <source>
        <dbReference type="ARBA" id="ARBA00022741"/>
    </source>
</evidence>
<accession>A0A839N7D4</accession>
<evidence type="ECO:0000256" key="3">
    <source>
        <dbReference type="ARBA" id="ARBA00022806"/>
    </source>
</evidence>
<dbReference type="GO" id="GO:0004386">
    <property type="term" value="F:helicase activity"/>
    <property type="evidence" value="ECO:0007669"/>
    <property type="project" value="UniProtKB-KW"/>
</dbReference>
<organism evidence="7 8">
    <name type="scientific">Flexivirga oryzae</name>
    <dbReference type="NCBI Taxonomy" id="1794944"/>
    <lineage>
        <taxon>Bacteria</taxon>
        <taxon>Bacillati</taxon>
        <taxon>Actinomycetota</taxon>
        <taxon>Actinomycetes</taxon>
        <taxon>Micrococcales</taxon>
        <taxon>Dermacoccaceae</taxon>
        <taxon>Flexivirga</taxon>
    </lineage>
</organism>
<protein>
    <recommendedName>
        <fullName evidence="6">UvrD-like helicase ATP-binding domain-containing protein</fullName>
    </recommendedName>
</protein>
<gene>
    <name evidence="7" type="ORF">FHU39_000635</name>
</gene>
<keyword evidence="1" id="KW-0547">Nucleotide-binding</keyword>
<dbReference type="Proteomes" id="UP000559182">
    <property type="component" value="Unassembled WGS sequence"/>
</dbReference>
<evidence type="ECO:0000259" key="6">
    <source>
        <dbReference type="Pfam" id="PF00580"/>
    </source>
</evidence>
<keyword evidence="8" id="KW-1185">Reference proteome</keyword>
<evidence type="ECO:0000256" key="2">
    <source>
        <dbReference type="ARBA" id="ARBA00022801"/>
    </source>
</evidence>
<dbReference type="InterPro" id="IPR027417">
    <property type="entry name" value="P-loop_NTPase"/>
</dbReference>